<dbReference type="eggNOG" id="COG0637">
    <property type="taxonomic scope" value="Bacteria"/>
</dbReference>
<dbReference type="Gene3D" id="1.10.150.240">
    <property type="entry name" value="Putative phosphatase, domain 2"/>
    <property type="match status" value="1"/>
</dbReference>
<protein>
    <submittedName>
        <fullName evidence="6">HAD-superfamily hydrolase, subfamily IA, variant 3</fullName>
    </submittedName>
</protein>
<proteinExistence type="inferred from homology"/>
<organism evidence="6 7">
    <name type="scientific">Sediminispirochaeta smaragdinae (strain DSM 11293 / JCM 15392 / SEBR 4228)</name>
    <name type="common">Spirochaeta smaragdinae</name>
    <dbReference type="NCBI Taxonomy" id="573413"/>
    <lineage>
        <taxon>Bacteria</taxon>
        <taxon>Pseudomonadati</taxon>
        <taxon>Spirochaetota</taxon>
        <taxon>Spirochaetia</taxon>
        <taxon>Spirochaetales</taxon>
        <taxon>Spirochaetaceae</taxon>
        <taxon>Sediminispirochaeta</taxon>
    </lineage>
</organism>
<dbReference type="InterPro" id="IPR023214">
    <property type="entry name" value="HAD_sf"/>
</dbReference>
<dbReference type="GO" id="GO:0016787">
    <property type="term" value="F:hydrolase activity"/>
    <property type="evidence" value="ECO:0007669"/>
    <property type="project" value="UniProtKB-KW"/>
</dbReference>
<sequence>MKTSKLFRAVLFDMDGVLVDSERYIAEAAIAMFRQTYNTEVDPKTFLPFVGTGEDNFISGVGKLYNISLTMPRDKERTYEIYEELVHGHLKEINGARAFVYACKRSGLAIAIATSADKRKMMTNLRELGFQQEDFDATVHGAEVKNNKPDPEIYLKAAQKVGIDPGDCLVVEDAVRGIESGKAAGARCLGLTSSFDAKALLAAGADYVAADLEEALKNPPPDLFQALGGFLH</sequence>
<dbReference type="PANTHER" id="PTHR46193">
    <property type="entry name" value="6-PHOSPHOGLUCONATE PHOSPHATASE"/>
    <property type="match status" value="1"/>
</dbReference>
<dbReference type="HOGENOM" id="CLU_045011_13_2_12"/>
<keyword evidence="4" id="KW-0460">Magnesium</keyword>
<keyword evidence="3" id="KW-0479">Metal-binding</keyword>
<dbReference type="NCBIfam" id="TIGR01509">
    <property type="entry name" value="HAD-SF-IA-v3"/>
    <property type="match status" value="1"/>
</dbReference>
<evidence type="ECO:0000313" key="7">
    <source>
        <dbReference type="Proteomes" id="UP000002318"/>
    </source>
</evidence>
<dbReference type="SFLD" id="SFLDS00003">
    <property type="entry name" value="Haloacid_Dehalogenase"/>
    <property type="match status" value="1"/>
</dbReference>
<dbReference type="InterPro" id="IPR006439">
    <property type="entry name" value="HAD-SF_hydro_IA"/>
</dbReference>
<dbReference type="PRINTS" id="PR00413">
    <property type="entry name" value="HADHALOGNASE"/>
</dbReference>
<dbReference type="Proteomes" id="UP000002318">
    <property type="component" value="Chromosome"/>
</dbReference>
<dbReference type="GO" id="GO:0046872">
    <property type="term" value="F:metal ion binding"/>
    <property type="evidence" value="ECO:0007669"/>
    <property type="project" value="UniProtKB-KW"/>
</dbReference>
<evidence type="ECO:0000256" key="5">
    <source>
        <dbReference type="ARBA" id="ARBA00023277"/>
    </source>
</evidence>
<dbReference type="Gene3D" id="3.40.50.1000">
    <property type="entry name" value="HAD superfamily/HAD-like"/>
    <property type="match status" value="1"/>
</dbReference>
<gene>
    <name evidence="6" type="ordered locus">Spirs_2325</name>
</gene>
<dbReference type="Pfam" id="PF13419">
    <property type="entry name" value="HAD_2"/>
    <property type="match status" value="1"/>
</dbReference>
<dbReference type="PANTHER" id="PTHR46193:SF18">
    <property type="entry name" value="HEXITOL PHOSPHATASE B"/>
    <property type="match status" value="1"/>
</dbReference>
<keyword evidence="7" id="KW-1185">Reference proteome</keyword>
<dbReference type="InterPro" id="IPR023198">
    <property type="entry name" value="PGP-like_dom2"/>
</dbReference>
<keyword evidence="5" id="KW-0119">Carbohydrate metabolism</keyword>
<dbReference type="EMBL" id="CP002116">
    <property type="protein sequence ID" value="ADK81440.1"/>
    <property type="molecule type" value="Genomic_DNA"/>
</dbReference>
<evidence type="ECO:0000256" key="3">
    <source>
        <dbReference type="ARBA" id="ARBA00022723"/>
    </source>
</evidence>
<comment type="similarity">
    <text evidence="2">Belongs to the HAD-like hydrolase superfamily. CbbY/CbbZ/Gph/YieH family.</text>
</comment>
<evidence type="ECO:0000313" key="6">
    <source>
        <dbReference type="EMBL" id="ADK81440.1"/>
    </source>
</evidence>
<dbReference type="SUPFAM" id="SSF56784">
    <property type="entry name" value="HAD-like"/>
    <property type="match status" value="1"/>
</dbReference>
<dbReference type="SFLD" id="SFLDG01129">
    <property type="entry name" value="C1.5:_HAD__Beta-PGM__Phosphata"/>
    <property type="match status" value="1"/>
</dbReference>
<dbReference type="InterPro" id="IPR051600">
    <property type="entry name" value="Beta-PGM-like"/>
</dbReference>
<dbReference type="AlphaFoldDB" id="E1R1R4"/>
<dbReference type="KEGG" id="ssm:Spirs_2325"/>
<evidence type="ECO:0000256" key="4">
    <source>
        <dbReference type="ARBA" id="ARBA00022842"/>
    </source>
</evidence>
<accession>E1R1R4</accession>
<dbReference type="InterPro" id="IPR041492">
    <property type="entry name" value="HAD_2"/>
</dbReference>
<name>E1R1R4_SEDSS</name>
<dbReference type="InterPro" id="IPR036412">
    <property type="entry name" value="HAD-like_sf"/>
</dbReference>
<evidence type="ECO:0000256" key="1">
    <source>
        <dbReference type="ARBA" id="ARBA00001946"/>
    </source>
</evidence>
<keyword evidence="6" id="KW-0378">Hydrolase</keyword>
<dbReference type="RefSeq" id="WP_013254903.1">
    <property type="nucleotide sequence ID" value="NC_014364.1"/>
</dbReference>
<dbReference type="OrthoDB" id="9797743at2"/>
<reference evidence="6 7" key="1">
    <citation type="journal article" date="2010" name="Stand. Genomic Sci.">
        <title>Complete genome sequence of Spirochaeta smaragdinae type strain (SEBR 4228).</title>
        <authorList>
            <person name="Mavromatis K."/>
            <person name="Yasawong M."/>
            <person name="Chertkov O."/>
            <person name="Lapidus A."/>
            <person name="Lucas S."/>
            <person name="Nolan M."/>
            <person name="Del Rio T.G."/>
            <person name="Tice H."/>
            <person name="Cheng J.F."/>
            <person name="Pitluck S."/>
            <person name="Liolios K."/>
            <person name="Ivanova N."/>
            <person name="Tapia R."/>
            <person name="Han C."/>
            <person name="Bruce D."/>
            <person name="Goodwin L."/>
            <person name="Pati A."/>
            <person name="Chen A."/>
            <person name="Palaniappan K."/>
            <person name="Land M."/>
            <person name="Hauser L."/>
            <person name="Chang Y.J."/>
            <person name="Jeffries C.D."/>
            <person name="Detter J.C."/>
            <person name="Rohde M."/>
            <person name="Brambilla E."/>
            <person name="Spring S."/>
            <person name="Goker M."/>
            <person name="Sikorski J."/>
            <person name="Woyke T."/>
            <person name="Bristow J."/>
            <person name="Eisen J.A."/>
            <person name="Markowitz V."/>
            <person name="Hugenholtz P."/>
            <person name="Klenk H.P."/>
            <person name="Kyrpides N.C."/>
        </authorList>
    </citation>
    <scope>NUCLEOTIDE SEQUENCE [LARGE SCALE GENOMIC DNA]</scope>
    <source>
        <strain evidence="7">DSM 11293 / JCM 15392 / SEBR 4228</strain>
    </source>
</reference>
<evidence type="ECO:0000256" key="2">
    <source>
        <dbReference type="ARBA" id="ARBA00006171"/>
    </source>
</evidence>
<dbReference type="CDD" id="cd07505">
    <property type="entry name" value="HAD_BPGM-like"/>
    <property type="match status" value="1"/>
</dbReference>
<dbReference type="SFLD" id="SFLDG01135">
    <property type="entry name" value="C1.5.6:_HAD__Beta-PGM__Phospha"/>
    <property type="match status" value="1"/>
</dbReference>
<dbReference type="STRING" id="573413.Spirs_2325"/>
<comment type="cofactor">
    <cofactor evidence="1">
        <name>Mg(2+)</name>
        <dbReference type="ChEBI" id="CHEBI:18420"/>
    </cofactor>
</comment>